<dbReference type="OrthoDB" id="3508621at2759"/>
<protein>
    <submittedName>
        <fullName evidence="1">Uncharacterized protein</fullName>
    </submittedName>
</protein>
<reference evidence="1" key="1">
    <citation type="submission" date="2022-11" db="EMBL/GenBank/DDBJ databases">
        <authorList>
            <person name="Petersen C."/>
        </authorList>
    </citation>
    <scope>NUCLEOTIDE SEQUENCE</scope>
    <source>
        <strain evidence="1">IBT 22155</strain>
    </source>
</reference>
<accession>A0A9W9HAN2</accession>
<reference evidence="1" key="2">
    <citation type="journal article" date="2023" name="IMA Fungus">
        <title>Comparative genomic study of the Penicillium genus elucidates a diverse pangenome and 15 lateral gene transfer events.</title>
        <authorList>
            <person name="Petersen C."/>
            <person name="Sorensen T."/>
            <person name="Nielsen M.R."/>
            <person name="Sondergaard T.E."/>
            <person name="Sorensen J.L."/>
            <person name="Fitzpatrick D.A."/>
            <person name="Frisvad J.C."/>
            <person name="Nielsen K.L."/>
        </authorList>
    </citation>
    <scope>NUCLEOTIDE SEQUENCE</scope>
    <source>
        <strain evidence="1">IBT 22155</strain>
    </source>
</reference>
<evidence type="ECO:0000313" key="2">
    <source>
        <dbReference type="Proteomes" id="UP001149079"/>
    </source>
</evidence>
<evidence type="ECO:0000313" key="1">
    <source>
        <dbReference type="EMBL" id="KAJ5143157.1"/>
    </source>
</evidence>
<keyword evidence="2" id="KW-1185">Reference proteome</keyword>
<proteinExistence type="predicted"/>
<dbReference type="Proteomes" id="UP001149079">
    <property type="component" value="Unassembled WGS sequence"/>
</dbReference>
<organism evidence="1 2">
    <name type="scientific">Penicillium bovifimosum</name>
    <dbReference type="NCBI Taxonomy" id="126998"/>
    <lineage>
        <taxon>Eukaryota</taxon>
        <taxon>Fungi</taxon>
        <taxon>Dikarya</taxon>
        <taxon>Ascomycota</taxon>
        <taxon>Pezizomycotina</taxon>
        <taxon>Eurotiomycetes</taxon>
        <taxon>Eurotiomycetidae</taxon>
        <taxon>Eurotiales</taxon>
        <taxon>Aspergillaceae</taxon>
        <taxon>Penicillium</taxon>
    </lineage>
</organism>
<comment type="caution">
    <text evidence="1">The sequence shown here is derived from an EMBL/GenBank/DDBJ whole genome shotgun (WGS) entry which is preliminary data.</text>
</comment>
<sequence>MTVREYLAMRVLRTDVIPIDRFIIEDPIAERLRQMQLGFNELRLYETHVGTREDPSHHEALGAFQLVRDSQLEVLDITPETSHQSTKTLS</sequence>
<gene>
    <name evidence="1" type="ORF">N7515_001944</name>
</gene>
<dbReference type="EMBL" id="JAPQKL010000002">
    <property type="protein sequence ID" value="KAJ5143157.1"/>
    <property type="molecule type" value="Genomic_DNA"/>
</dbReference>
<dbReference type="RefSeq" id="XP_056524801.1">
    <property type="nucleotide sequence ID" value="XM_056662688.1"/>
</dbReference>
<dbReference type="AlphaFoldDB" id="A0A9W9HAN2"/>
<dbReference type="GeneID" id="81401858"/>
<name>A0A9W9HAN2_9EURO</name>